<evidence type="ECO:0000313" key="3">
    <source>
        <dbReference type="EMBL" id="GAA4909743.1"/>
    </source>
</evidence>
<keyword evidence="1" id="KW-0812">Transmembrane</keyword>
<evidence type="ECO:0000313" key="4">
    <source>
        <dbReference type="Proteomes" id="UP001501521"/>
    </source>
</evidence>
<gene>
    <name evidence="3" type="ORF">GCM10025789_31270</name>
</gene>
<feature type="domain" description="SAF" evidence="2">
    <location>
        <begin position="55"/>
        <end position="118"/>
    </location>
</feature>
<dbReference type="Gene3D" id="3.90.1210.10">
    <property type="entry name" value="Antifreeze-like/N-acetylneuraminic acid synthase C-terminal domain"/>
    <property type="match status" value="1"/>
</dbReference>
<feature type="transmembrane region" description="Helical" evidence="1">
    <location>
        <begin position="28"/>
        <end position="48"/>
    </location>
</feature>
<sequence>MKKTPADTKAEVPQDVALTHVKPRRRPWLWGLSALLIALGALLAGTVVNMVKDTVPVVVAARDVPRGAQLTAEDLTTVDVHPDPALRTVPGADMAGLVGETVRVDLPQGALVVPGSTGEEIAPVEGQALVGVALTPPQMPAGGLKPGQIVQLISTPRQGDDVTTDSPVIDVEAVIVTTEVVVDTNLTVVNVTVDAAQAPLVATLSATGRLALIVKGI</sequence>
<dbReference type="InterPro" id="IPR013974">
    <property type="entry name" value="SAF"/>
</dbReference>
<keyword evidence="4" id="KW-1185">Reference proteome</keyword>
<comment type="caution">
    <text evidence="3">The sequence shown here is derived from an EMBL/GenBank/DDBJ whole genome shotgun (WGS) entry which is preliminary data.</text>
</comment>
<dbReference type="CDD" id="cd11614">
    <property type="entry name" value="SAF_CpaB_FlgA_like"/>
    <property type="match status" value="1"/>
</dbReference>
<protein>
    <recommendedName>
        <fullName evidence="2">SAF domain-containing protein</fullName>
    </recommendedName>
</protein>
<keyword evidence="1" id="KW-0472">Membrane</keyword>
<proteinExistence type="predicted"/>
<dbReference type="SUPFAM" id="SSF51269">
    <property type="entry name" value="AFP III-like domain"/>
    <property type="match status" value="1"/>
</dbReference>
<dbReference type="EMBL" id="BAABLV010000066">
    <property type="protein sequence ID" value="GAA4909743.1"/>
    <property type="molecule type" value="Genomic_DNA"/>
</dbReference>
<accession>A0ABP9FP17</accession>
<dbReference type="Pfam" id="PF08666">
    <property type="entry name" value="SAF"/>
    <property type="match status" value="1"/>
</dbReference>
<evidence type="ECO:0000259" key="2">
    <source>
        <dbReference type="SMART" id="SM00858"/>
    </source>
</evidence>
<dbReference type="InterPro" id="IPR036732">
    <property type="entry name" value="AFP_Neu5c_C_sf"/>
</dbReference>
<dbReference type="SMART" id="SM00858">
    <property type="entry name" value="SAF"/>
    <property type="match status" value="1"/>
</dbReference>
<dbReference type="Proteomes" id="UP001501521">
    <property type="component" value="Unassembled WGS sequence"/>
</dbReference>
<keyword evidence="1" id="KW-1133">Transmembrane helix</keyword>
<evidence type="ECO:0000256" key="1">
    <source>
        <dbReference type="SAM" id="Phobius"/>
    </source>
</evidence>
<organism evidence="3 4">
    <name type="scientific">Tessaracoccus lubricantis</name>
    <dbReference type="NCBI Taxonomy" id="545543"/>
    <lineage>
        <taxon>Bacteria</taxon>
        <taxon>Bacillati</taxon>
        <taxon>Actinomycetota</taxon>
        <taxon>Actinomycetes</taxon>
        <taxon>Propionibacteriales</taxon>
        <taxon>Propionibacteriaceae</taxon>
        <taxon>Tessaracoccus</taxon>
    </lineage>
</organism>
<reference evidence="4" key="1">
    <citation type="journal article" date="2019" name="Int. J. Syst. Evol. Microbiol.">
        <title>The Global Catalogue of Microorganisms (GCM) 10K type strain sequencing project: providing services to taxonomists for standard genome sequencing and annotation.</title>
        <authorList>
            <consortium name="The Broad Institute Genomics Platform"/>
            <consortium name="The Broad Institute Genome Sequencing Center for Infectious Disease"/>
            <person name="Wu L."/>
            <person name="Ma J."/>
        </authorList>
    </citation>
    <scope>NUCLEOTIDE SEQUENCE [LARGE SCALE GENOMIC DNA]</scope>
    <source>
        <strain evidence="4">JCM 19125</strain>
    </source>
</reference>
<dbReference type="RefSeq" id="WP_345584562.1">
    <property type="nucleotide sequence ID" value="NZ_BAABLV010000066.1"/>
</dbReference>
<name>A0ABP9FP17_9ACTN</name>